<dbReference type="PANTHER" id="PTHR33164:SF99">
    <property type="entry name" value="MARR FAMILY REGULATORY PROTEIN"/>
    <property type="match status" value="1"/>
</dbReference>
<dbReference type="SUPFAM" id="SSF46785">
    <property type="entry name" value="Winged helix' DNA-binding domain"/>
    <property type="match status" value="1"/>
</dbReference>
<dbReference type="PANTHER" id="PTHR33164">
    <property type="entry name" value="TRANSCRIPTIONAL REGULATOR, MARR FAMILY"/>
    <property type="match status" value="1"/>
</dbReference>
<dbReference type="PROSITE" id="PS50995">
    <property type="entry name" value="HTH_MARR_2"/>
    <property type="match status" value="1"/>
</dbReference>
<dbReference type="InterPro" id="IPR039422">
    <property type="entry name" value="MarR/SlyA-like"/>
</dbReference>
<evidence type="ECO:0000259" key="1">
    <source>
        <dbReference type="PROSITE" id="PS50995"/>
    </source>
</evidence>
<dbReference type="InterPro" id="IPR036388">
    <property type="entry name" value="WH-like_DNA-bd_sf"/>
</dbReference>
<name>A0ABW2I4E3_9ACTN</name>
<dbReference type="Pfam" id="PF12802">
    <property type="entry name" value="MarR_2"/>
    <property type="match status" value="1"/>
</dbReference>
<reference evidence="3" key="1">
    <citation type="journal article" date="2019" name="Int. J. Syst. Evol. Microbiol.">
        <title>The Global Catalogue of Microorganisms (GCM) 10K type strain sequencing project: providing services to taxonomists for standard genome sequencing and annotation.</title>
        <authorList>
            <consortium name="The Broad Institute Genomics Platform"/>
            <consortium name="The Broad Institute Genome Sequencing Center for Infectious Disease"/>
            <person name="Wu L."/>
            <person name="Ma J."/>
        </authorList>
    </citation>
    <scope>NUCLEOTIDE SEQUENCE [LARGE SCALE GENOMIC DNA]</scope>
    <source>
        <strain evidence="3">XZYJT-10</strain>
    </source>
</reference>
<dbReference type="RefSeq" id="WP_378977284.1">
    <property type="nucleotide sequence ID" value="NZ_JBHTBJ010000058.1"/>
</dbReference>
<proteinExistence type="predicted"/>
<dbReference type="PRINTS" id="PR00598">
    <property type="entry name" value="HTHMARR"/>
</dbReference>
<dbReference type="EMBL" id="JBHTBJ010000058">
    <property type="protein sequence ID" value="MFC7279705.1"/>
    <property type="molecule type" value="Genomic_DNA"/>
</dbReference>
<dbReference type="InterPro" id="IPR000835">
    <property type="entry name" value="HTH_MarR-typ"/>
</dbReference>
<feature type="domain" description="HTH marR-type" evidence="1">
    <location>
        <begin position="11"/>
        <end position="147"/>
    </location>
</feature>
<gene>
    <name evidence="2" type="ORF">ACFQS1_37590</name>
</gene>
<organism evidence="2 3">
    <name type="scientific">Paractinoplanes rhizophilus</name>
    <dbReference type="NCBI Taxonomy" id="1416877"/>
    <lineage>
        <taxon>Bacteria</taxon>
        <taxon>Bacillati</taxon>
        <taxon>Actinomycetota</taxon>
        <taxon>Actinomycetes</taxon>
        <taxon>Micromonosporales</taxon>
        <taxon>Micromonosporaceae</taxon>
        <taxon>Paractinoplanes</taxon>
    </lineage>
</organism>
<sequence length="156" mass="17889">MTEVRWLNDQEQRSWRSLMTMQDGLAQYIERQLRNRHGLSHADYQVLAHLSEAPEGQLRSYELRRLLRWEKSRLSQHLGRMQSRGLVSREPCRTDQRGVSVAITDRGSDLVRAAAPQHVADVRDALIDHLTAAELKVLAAIGDKVRDRLAALDQET</sequence>
<evidence type="ECO:0000313" key="3">
    <source>
        <dbReference type="Proteomes" id="UP001596548"/>
    </source>
</evidence>
<dbReference type="Gene3D" id="1.10.10.10">
    <property type="entry name" value="Winged helix-like DNA-binding domain superfamily/Winged helix DNA-binding domain"/>
    <property type="match status" value="1"/>
</dbReference>
<accession>A0ABW2I4E3</accession>
<comment type="caution">
    <text evidence="2">The sequence shown here is derived from an EMBL/GenBank/DDBJ whole genome shotgun (WGS) entry which is preliminary data.</text>
</comment>
<dbReference type="Proteomes" id="UP001596548">
    <property type="component" value="Unassembled WGS sequence"/>
</dbReference>
<evidence type="ECO:0000313" key="2">
    <source>
        <dbReference type="EMBL" id="MFC7279705.1"/>
    </source>
</evidence>
<dbReference type="SMART" id="SM00347">
    <property type="entry name" value="HTH_MARR"/>
    <property type="match status" value="1"/>
</dbReference>
<dbReference type="InterPro" id="IPR036390">
    <property type="entry name" value="WH_DNA-bd_sf"/>
</dbReference>
<keyword evidence="3" id="KW-1185">Reference proteome</keyword>
<protein>
    <submittedName>
        <fullName evidence="2">MarR family winged helix-turn-helix transcriptional regulator</fullName>
    </submittedName>
</protein>